<dbReference type="InterPro" id="IPR018357">
    <property type="entry name" value="Hexapep_transf_CS"/>
</dbReference>
<protein>
    <recommendedName>
        <fullName evidence="6">Acyltransferase</fullName>
    </recommendedName>
</protein>
<organism evidence="4 5">
    <name type="scientific">Vibrio ponticus</name>
    <dbReference type="NCBI Taxonomy" id="265668"/>
    <lineage>
        <taxon>Bacteria</taxon>
        <taxon>Pseudomonadati</taxon>
        <taxon>Pseudomonadota</taxon>
        <taxon>Gammaproteobacteria</taxon>
        <taxon>Vibrionales</taxon>
        <taxon>Vibrionaceae</taxon>
        <taxon>Vibrio</taxon>
    </lineage>
</organism>
<dbReference type="InterPro" id="IPR001451">
    <property type="entry name" value="Hexapep"/>
</dbReference>
<dbReference type="Gene3D" id="2.160.10.10">
    <property type="entry name" value="Hexapeptide repeat proteins"/>
    <property type="match status" value="1"/>
</dbReference>
<keyword evidence="2" id="KW-0677">Repeat</keyword>
<sequence>MAKIRILILAITKKIRVLMYKFMSERQYEFIANQPVLIKGKGNFCFSNNIQFGVESSPFFFSGYGYIESRNANSLIRIGDSTFINNNCSIVAEGGSISIGSNCLIGLNFQVSNSDFHDISPSGRLTGGNTKRADVHIEDNVFIGNNVTVLKGVRIGKNTSIGSGSIVVKSIPSNVVAAGVPATVIRTL</sequence>
<dbReference type="PROSITE" id="PS00101">
    <property type="entry name" value="HEXAPEP_TRANSFERASES"/>
    <property type="match status" value="1"/>
</dbReference>
<evidence type="ECO:0000256" key="1">
    <source>
        <dbReference type="ARBA" id="ARBA00022679"/>
    </source>
</evidence>
<evidence type="ECO:0000313" key="4">
    <source>
        <dbReference type="EMBL" id="OLQ89951.1"/>
    </source>
</evidence>
<dbReference type="RefSeq" id="WP_075650035.1">
    <property type="nucleotide sequence ID" value="NZ_AP019657.1"/>
</dbReference>
<dbReference type="Proteomes" id="UP000186206">
    <property type="component" value="Unassembled WGS sequence"/>
</dbReference>
<dbReference type="Pfam" id="PF00132">
    <property type="entry name" value="Hexapep"/>
    <property type="match status" value="1"/>
</dbReference>
<keyword evidence="3" id="KW-0012">Acyltransferase</keyword>
<gene>
    <name evidence="4" type="ORF">BIY21_14060</name>
</gene>
<dbReference type="SUPFAM" id="SSF51161">
    <property type="entry name" value="Trimeric LpxA-like enzymes"/>
    <property type="match status" value="1"/>
</dbReference>
<dbReference type="InterPro" id="IPR011004">
    <property type="entry name" value="Trimer_LpxA-like_sf"/>
</dbReference>
<name>A0ABX3FDM1_9VIBR</name>
<evidence type="ECO:0000256" key="3">
    <source>
        <dbReference type="ARBA" id="ARBA00023315"/>
    </source>
</evidence>
<dbReference type="EMBL" id="MJMI01000100">
    <property type="protein sequence ID" value="OLQ89951.1"/>
    <property type="molecule type" value="Genomic_DNA"/>
</dbReference>
<evidence type="ECO:0000256" key="2">
    <source>
        <dbReference type="ARBA" id="ARBA00022737"/>
    </source>
</evidence>
<proteinExistence type="predicted"/>
<evidence type="ECO:0008006" key="6">
    <source>
        <dbReference type="Google" id="ProtNLM"/>
    </source>
</evidence>
<dbReference type="PANTHER" id="PTHR23416">
    <property type="entry name" value="SIALIC ACID SYNTHASE-RELATED"/>
    <property type="match status" value="1"/>
</dbReference>
<evidence type="ECO:0000313" key="5">
    <source>
        <dbReference type="Proteomes" id="UP000186206"/>
    </source>
</evidence>
<reference evidence="4 5" key="1">
    <citation type="submission" date="2016-09" db="EMBL/GenBank/DDBJ databases">
        <title>Genomic Taxonomy of the Vibrionaceae.</title>
        <authorList>
            <person name="Gonzalez-Castillo A."/>
            <person name="Gomez-Gil B."/>
            <person name="Enciso-Ibarra K."/>
        </authorList>
    </citation>
    <scope>NUCLEOTIDE SEQUENCE [LARGE SCALE GENOMIC DNA]</scope>
    <source>
        <strain evidence="4 5">CAIM 1731</strain>
    </source>
</reference>
<keyword evidence="1" id="KW-0808">Transferase</keyword>
<accession>A0ABX3FDM1</accession>
<keyword evidence="5" id="KW-1185">Reference proteome</keyword>
<dbReference type="InterPro" id="IPR051159">
    <property type="entry name" value="Hexapeptide_acetyltransf"/>
</dbReference>
<comment type="caution">
    <text evidence="4">The sequence shown here is derived from an EMBL/GenBank/DDBJ whole genome shotgun (WGS) entry which is preliminary data.</text>
</comment>